<evidence type="ECO:0000313" key="3">
    <source>
        <dbReference type="Proteomes" id="UP000006820"/>
    </source>
</evidence>
<feature type="compositionally biased region" description="Basic and acidic residues" evidence="1">
    <location>
        <begin position="81"/>
        <end position="92"/>
    </location>
</feature>
<protein>
    <submittedName>
        <fullName evidence="2">Uncharacterized protein</fullName>
    </submittedName>
</protein>
<dbReference type="EMBL" id="AP006618">
    <property type="protein sequence ID" value="BAD56409.1"/>
    <property type="molecule type" value="Genomic_DNA"/>
</dbReference>
<accession>Q5YZI2</accession>
<organism evidence="2 3">
    <name type="scientific">Nocardia farcinica (strain IFM 10152)</name>
    <dbReference type="NCBI Taxonomy" id="247156"/>
    <lineage>
        <taxon>Bacteria</taxon>
        <taxon>Bacillati</taxon>
        <taxon>Actinomycetota</taxon>
        <taxon>Actinomycetes</taxon>
        <taxon>Mycobacteriales</taxon>
        <taxon>Nocardiaceae</taxon>
        <taxon>Nocardia</taxon>
    </lineage>
</organism>
<gene>
    <name evidence="2" type="ordered locus">NFA_15630</name>
</gene>
<feature type="region of interest" description="Disordered" evidence="1">
    <location>
        <begin position="60"/>
        <end position="92"/>
    </location>
</feature>
<dbReference type="HOGENOM" id="CLU_2410298_0_0_11"/>
<name>Q5YZI2_NOCFA</name>
<dbReference type="Proteomes" id="UP000006820">
    <property type="component" value="Chromosome"/>
</dbReference>
<feature type="region of interest" description="Disordered" evidence="1">
    <location>
        <begin position="1"/>
        <end position="35"/>
    </location>
</feature>
<sequence length="92" mass="9805">MSFPCRSLNERSADGGSPLRRNRSASNGQVGVSQGGAPTIFAIGYPLAINTGCRVRGPDRGIRVSASTTSDTTTLVTRPRPRPDRTRLEFAS</sequence>
<dbReference type="STRING" id="247156.NFA_15630"/>
<dbReference type="AlphaFoldDB" id="Q5YZI2"/>
<proteinExistence type="predicted"/>
<dbReference type="KEGG" id="nfa:NFA_15630"/>
<evidence type="ECO:0000313" key="2">
    <source>
        <dbReference type="EMBL" id="BAD56409.1"/>
    </source>
</evidence>
<reference evidence="2 3" key="1">
    <citation type="journal article" date="2004" name="Proc. Natl. Acad. Sci. U.S.A.">
        <title>The complete genomic sequence of Nocardia farcinica IFM 10152.</title>
        <authorList>
            <person name="Ishikawa J."/>
            <person name="Yamashita A."/>
            <person name="Mikami Y."/>
            <person name="Hoshino Y."/>
            <person name="Kurita H."/>
            <person name="Hotta K."/>
            <person name="Shiba T."/>
            <person name="Hattori M."/>
        </authorList>
    </citation>
    <scope>NUCLEOTIDE SEQUENCE [LARGE SCALE GENOMIC DNA]</scope>
    <source>
        <strain evidence="2 3">IFM 10152</strain>
    </source>
</reference>
<evidence type="ECO:0000256" key="1">
    <source>
        <dbReference type="SAM" id="MobiDB-lite"/>
    </source>
</evidence>
<feature type="compositionally biased region" description="Low complexity" evidence="1">
    <location>
        <begin position="65"/>
        <end position="78"/>
    </location>
</feature>
<keyword evidence="3" id="KW-1185">Reference proteome</keyword>